<evidence type="ECO:0000313" key="1">
    <source>
        <dbReference type="EMBL" id="KAI9913172.1"/>
    </source>
</evidence>
<protein>
    <submittedName>
        <fullName evidence="1">Uncharacterized protein</fullName>
    </submittedName>
</protein>
<keyword evidence="2" id="KW-1185">Reference proteome</keyword>
<organism evidence="1 2">
    <name type="scientific">Peronosclerospora sorghi</name>
    <dbReference type="NCBI Taxonomy" id="230839"/>
    <lineage>
        <taxon>Eukaryota</taxon>
        <taxon>Sar</taxon>
        <taxon>Stramenopiles</taxon>
        <taxon>Oomycota</taxon>
        <taxon>Peronosporomycetes</taxon>
        <taxon>Peronosporales</taxon>
        <taxon>Peronosporaceae</taxon>
        <taxon>Peronosclerospora</taxon>
    </lineage>
</organism>
<gene>
    <name evidence="1" type="ORF">PsorP6_005664</name>
</gene>
<accession>A0ACC0W3Q8</accession>
<reference evidence="1 2" key="1">
    <citation type="journal article" date="2022" name="bioRxiv">
        <title>The genome of the oomycete Peronosclerospora sorghi, a cosmopolitan pathogen of maize and sorghum, is inflated with dispersed pseudogenes.</title>
        <authorList>
            <person name="Fletcher K."/>
            <person name="Martin F."/>
            <person name="Isakeit T."/>
            <person name="Cavanaugh K."/>
            <person name="Magill C."/>
            <person name="Michelmore R."/>
        </authorList>
    </citation>
    <scope>NUCLEOTIDE SEQUENCE [LARGE SCALE GENOMIC DNA]</scope>
    <source>
        <strain evidence="1">P6</strain>
    </source>
</reference>
<sequence length="157" mass="18196">MPDPGAQVNDSVQRMIRGSKVDEEREGRKLSRYIYNWLTKFEVNVSHAREKIPELPAKPELANLGEDQKILMAAGSLFFARLKESEPNIVFDYTPTWEEVVAPLIDYEKAEATIYHYKLGVDPNRVMGKMEWLSEHYSNTKQSDEIYYYMALGSELK</sequence>
<name>A0ACC0W3Q8_9STRA</name>
<evidence type="ECO:0000313" key="2">
    <source>
        <dbReference type="Proteomes" id="UP001163321"/>
    </source>
</evidence>
<proteinExistence type="predicted"/>
<comment type="caution">
    <text evidence="1">The sequence shown here is derived from an EMBL/GenBank/DDBJ whole genome shotgun (WGS) entry which is preliminary data.</text>
</comment>
<dbReference type="EMBL" id="CM047583">
    <property type="protein sequence ID" value="KAI9913172.1"/>
    <property type="molecule type" value="Genomic_DNA"/>
</dbReference>
<dbReference type="Proteomes" id="UP001163321">
    <property type="component" value="Chromosome 4"/>
</dbReference>